<dbReference type="PANTHER" id="PTHR35092:SF1">
    <property type="entry name" value="CHLORINASE MJ1651"/>
    <property type="match status" value="1"/>
</dbReference>
<dbReference type="PIRSF" id="PIRSF006779">
    <property type="entry name" value="UCP006779"/>
    <property type="match status" value="1"/>
</dbReference>
<feature type="domain" description="S-adenosyl-l-methionine hydroxide adenosyltransferase N-terminal" evidence="3">
    <location>
        <begin position="3"/>
        <end position="141"/>
    </location>
</feature>
<keyword evidence="1" id="KW-0949">S-adenosyl-L-methionine</keyword>
<dbReference type="InterPro" id="IPR046470">
    <property type="entry name" value="SAM_HAT_C"/>
</dbReference>
<dbReference type="AlphaFoldDB" id="A0A5B0GNH8"/>
<dbReference type="InterPro" id="IPR046469">
    <property type="entry name" value="SAM_HAT_N"/>
</dbReference>
<proteinExistence type="inferred from homology"/>
<dbReference type="Gene3D" id="3.40.50.10790">
    <property type="entry name" value="S-adenosyl-l-methionine hydroxide adenosyltransferase, N-terminal"/>
    <property type="match status" value="1"/>
</dbReference>
<evidence type="ECO:0000313" key="5">
    <source>
        <dbReference type="EMBL" id="KAA1003479.1"/>
    </source>
</evidence>
<gene>
    <name evidence="5" type="ORF">FVF58_36090</name>
</gene>
<dbReference type="SUPFAM" id="SSF102522">
    <property type="entry name" value="Bacterial fluorinating enzyme, N-terminal domain"/>
    <property type="match status" value="1"/>
</dbReference>
<sequence>MLALFTDFGADDIYVGQVRVALLRHAAAGTPIIDVLHTAPNYNSQAGAHLLAALAQWYPPDSVFLAVVDPGVGSERDAVVLQADGQRFVGPDNGLLSVVAARAARTQTWRIIWRPAALSASFHGRDLFAPMAAWVSRGESPPDKLVETTGLRVQLDAGDLAEIIYIDHYGNALTGLRAGAVPRTARLGIADADVEYARVFSDAMAGQAFWYENSIGLVEIAVNRGSAATQLGVRIGAAVQVNRGRESAT</sequence>
<dbReference type="SUPFAM" id="SSF101852">
    <property type="entry name" value="Bacterial fluorinating enzyme, C-terminal domain"/>
    <property type="match status" value="1"/>
</dbReference>
<comment type="similarity">
    <text evidence="2">Belongs to the SAM hydrolase / SAM-dependent halogenase family.</text>
</comment>
<protein>
    <submittedName>
        <fullName evidence="5">SAM-dependent chlorinase/fluorinase</fullName>
    </submittedName>
</protein>
<dbReference type="Proteomes" id="UP000325273">
    <property type="component" value="Unassembled WGS sequence"/>
</dbReference>
<evidence type="ECO:0000313" key="6">
    <source>
        <dbReference type="Proteomes" id="UP000325273"/>
    </source>
</evidence>
<name>A0A5B0GNH8_9BURK</name>
<evidence type="ECO:0000259" key="3">
    <source>
        <dbReference type="Pfam" id="PF01887"/>
    </source>
</evidence>
<dbReference type="Gene3D" id="2.40.30.90">
    <property type="entry name" value="Bacterial fluorinating enzyme like"/>
    <property type="match status" value="1"/>
</dbReference>
<comment type="caution">
    <text evidence="5">The sequence shown here is derived from an EMBL/GenBank/DDBJ whole genome shotgun (WGS) entry which is preliminary data.</text>
</comment>
<dbReference type="InterPro" id="IPR002747">
    <property type="entry name" value="SAM_OH_AdoTrfase"/>
</dbReference>
<evidence type="ECO:0000259" key="4">
    <source>
        <dbReference type="Pfam" id="PF20257"/>
    </source>
</evidence>
<dbReference type="InterPro" id="IPR023227">
    <property type="entry name" value="SAM_OH_AdoTrfase_C_sf"/>
</dbReference>
<evidence type="ECO:0000256" key="2">
    <source>
        <dbReference type="ARBA" id="ARBA00024035"/>
    </source>
</evidence>
<accession>A0A5B0GNH8</accession>
<evidence type="ECO:0000256" key="1">
    <source>
        <dbReference type="ARBA" id="ARBA00022691"/>
    </source>
</evidence>
<dbReference type="PANTHER" id="PTHR35092">
    <property type="entry name" value="CHLORINASE MJ1651"/>
    <property type="match status" value="1"/>
</dbReference>
<dbReference type="InterPro" id="IPR023228">
    <property type="entry name" value="SAM_OH_AdoTrfase_N_sf"/>
</dbReference>
<keyword evidence="6" id="KW-1185">Reference proteome</keyword>
<dbReference type="Pfam" id="PF20257">
    <property type="entry name" value="SAM_HAT_C"/>
    <property type="match status" value="1"/>
</dbReference>
<feature type="domain" description="S-adenosyl-l-methionine hydroxide adenosyltransferase C-terminal" evidence="4">
    <location>
        <begin position="161"/>
        <end position="239"/>
    </location>
</feature>
<dbReference type="RefSeq" id="WP_149674500.1">
    <property type="nucleotide sequence ID" value="NZ_VTUZ01000035.1"/>
</dbReference>
<dbReference type="EMBL" id="VTUZ01000035">
    <property type="protein sequence ID" value="KAA1003479.1"/>
    <property type="molecule type" value="Genomic_DNA"/>
</dbReference>
<reference evidence="5 6" key="1">
    <citation type="submission" date="2019-08" db="EMBL/GenBank/DDBJ databases">
        <title>Paraburkholderia sp. DCY113.</title>
        <authorList>
            <person name="Kang J."/>
        </authorList>
    </citation>
    <scope>NUCLEOTIDE SEQUENCE [LARGE SCALE GENOMIC DNA]</scope>
    <source>
        <strain evidence="5 6">DCY113</strain>
    </source>
</reference>
<organism evidence="5 6">
    <name type="scientific">Paraburkholderia panacisoli</name>
    <dbReference type="NCBI Taxonomy" id="2603818"/>
    <lineage>
        <taxon>Bacteria</taxon>
        <taxon>Pseudomonadati</taxon>
        <taxon>Pseudomonadota</taxon>
        <taxon>Betaproteobacteria</taxon>
        <taxon>Burkholderiales</taxon>
        <taxon>Burkholderiaceae</taxon>
        <taxon>Paraburkholderia</taxon>
    </lineage>
</organism>
<dbReference type="Pfam" id="PF01887">
    <property type="entry name" value="SAM_HAT_N"/>
    <property type="match status" value="1"/>
</dbReference>